<evidence type="ECO:0000259" key="2">
    <source>
        <dbReference type="Pfam" id="PF04774"/>
    </source>
</evidence>
<dbReference type="VEuPathDB" id="CryptoDB:Cvel_10184"/>
<accession>A0A0G4I1K6</accession>
<reference evidence="3" key="1">
    <citation type="submission" date="2014-11" db="EMBL/GenBank/DDBJ databases">
        <authorList>
            <person name="Otto D Thomas"/>
            <person name="Naeem Raeece"/>
        </authorList>
    </citation>
    <scope>NUCLEOTIDE SEQUENCE</scope>
</reference>
<evidence type="ECO:0000313" key="3">
    <source>
        <dbReference type="EMBL" id="CEM50773.1"/>
    </source>
</evidence>
<feature type="compositionally biased region" description="Basic and acidic residues" evidence="1">
    <location>
        <begin position="1"/>
        <end position="29"/>
    </location>
</feature>
<proteinExistence type="predicted"/>
<dbReference type="Pfam" id="PF04774">
    <property type="entry name" value="HABP4_PAI-RBP1"/>
    <property type="match status" value="1"/>
</dbReference>
<organism evidence="3">
    <name type="scientific">Chromera velia CCMP2878</name>
    <dbReference type="NCBI Taxonomy" id="1169474"/>
    <lineage>
        <taxon>Eukaryota</taxon>
        <taxon>Sar</taxon>
        <taxon>Alveolata</taxon>
        <taxon>Colpodellida</taxon>
        <taxon>Chromeraceae</taxon>
        <taxon>Chromera</taxon>
    </lineage>
</organism>
<name>A0A0G4I1K6_9ALVE</name>
<feature type="domain" description="Hyaluronan/mRNA-binding protein" evidence="2">
    <location>
        <begin position="9"/>
        <end position="55"/>
    </location>
</feature>
<sequence length="67" mass="7303">MPKQDAPKDDRHSHNPKSHVDPNQAEKKGGAGAHNWGKEGDKDDAPAVLDKGDPNYDSDEEKKKAAK</sequence>
<evidence type="ECO:0000256" key="1">
    <source>
        <dbReference type="SAM" id="MobiDB-lite"/>
    </source>
</evidence>
<dbReference type="InterPro" id="IPR006861">
    <property type="entry name" value="HABP4_PAIRBP1-bd"/>
</dbReference>
<feature type="compositionally biased region" description="Basic and acidic residues" evidence="1">
    <location>
        <begin position="36"/>
        <end position="67"/>
    </location>
</feature>
<gene>
    <name evidence="3" type="ORF">Cvel_10184</name>
</gene>
<protein>
    <recommendedName>
        <fullName evidence="2">Hyaluronan/mRNA-binding protein domain-containing protein</fullName>
    </recommendedName>
</protein>
<feature type="region of interest" description="Disordered" evidence="1">
    <location>
        <begin position="1"/>
        <end position="67"/>
    </location>
</feature>
<dbReference type="EMBL" id="CDMZ01004750">
    <property type="protein sequence ID" value="CEM50773.1"/>
    <property type="molecule type" value="Genomic_DNA"/>
</dbReference>
<dbReference type="AlphaFoldDB" id="A0A0G4I1K6"/>